<dbReference type="SUPFAM" id="SSF53335">
    <property type="entry name" value="S-adenosyl-L-methionine-dependent methyltransferases"/>
    <property type="match status" value="1"/>
</dbReference>
<evidence type="ECO:0000259" key="3">
    <source>
        <dbReference type="Pfam" id="PF13649"/>
    </source>
</evidence>
<dbReference type="CDD" id="cd02440">
    <property type="entry name" value="AdoMet_MTases"/>
    <property type="match status" value="1"/>
</dbReference>
<dbReference type="Pfam" id="PF21782">
    <property type="entry name" value="WHD_PKMT"/>
    <property type="match status" value="1"/>
</dbReference>
<accession>A0A4U1IQ69</accession>
<proteinExistence type="predicted"/>
<dbReference type="PANTHER" id="PTHR43464">
    <property type="entry name" value="METHYLTRANSFERASE"/>
    <property type="match status" value="1"/>
</dbReference>
<dbReference type="Pfam" id="PF13649">
    <property type="entry name" value="Methyltransf_25"/>
    <property type="match status" value="1"/>
</dbReference>
<evidence type="ECO:0000313" key="6">
    <source>
        <dbReference type="Proteomes" id="UP000309215"/>
    </source>
</evidence>
<gene>
    <name evidence="5" type="ORF">E8A74_45885</name>
</gene>
<dbReference type="InterPro" id="IPR029063">
    <property type="entry name" value="SAM-dependent_MTases_sf"/>
</dbReference>
<dbReference type="Gene3D" id="3.40.50.150">
    <property type="entry name" value="Vaccinia Virus protein VP39"/>
    <property type="match status" value="1"/>
</dbReference>
<evidence type="ECO:0000313" key="5">
    <source>
        <dbReference type="EMBL" id="TKC96341.1"/>
    </source>
</evidence>
<dbReference type="Pfam" id="PF10119">
    <property type="entry name" value="MethyTransf_Reg"/>
    <property type="match status" value="1"/>
</dbReference>
<feature type="domain" description="PKMT C-terminal winged helix" evidence="4">
    <location>
        <begin position="445"/>
        <end position="528"/>
    </location>
</feature>
<sequence length="541" mass="58728">MRPLGPSRQTLAPAPRSRQGGPPFRRTRVAVANEDYFYEALPFAETHPDHLGAIGVLFGLRPAPPARCRVLEIGTATGGNVLPMAAAFPESRFVALDRAEDSLAVARKHAEGARLRNVALHLADIREFEDEPASFDYIVCHGVYSWVPDDAREAIRRVVRRHLAPHGLAYISFNTLPGWHLRGAIRDMLRREVPAEGSAAERVETARAFLRFLGTETLRSDPTRAWLASELETIAELSDHYLLGEHLVACNHAEYFADFARDMKDAGLAFVTDAQVPLVFPERLGPAAAEAVRARAGNDLVAVQQQLDLLELRCFRRAILCRDDAPLSPRVAADRLASLVLASPLSPGAMAPDLAEGVEETFVGPGGAIGTDQATLKAALVTLAAYAPGGLSFDALAWETGEKLGLAAFEGEARARLARNLLGLYTKGAIRLWASAKPAARAPDERPRAFPFARYQASIGSPFCTTLLHEGVQVDSFDRVVLARMNGTRDAAALTEAALDEARRGVVSVEMNGAPCVDGEVFAEITEQKLLRFARMGFLME</sequence>
<evidence type="ECO:0000256" key="1">
    <source>
        <dbReference type="SAM" id="MobiDB-lite"/>
    </source>
</evidence>
<dbReference type="EMBL" id="SSMQ01000090">
    <property type="protein sequence ID" value="TKC96341.1"/>
    <property type="molecule type" value="Genomic_DNA"/>
</dbReference>
<dbReference type="InterPro" id="IPR041698">
    <property type="entry name" value="Methyltransf_25"/>
</dbReference>
<dbReference type="OrthoDB" id="5449367at2"/>
<feature type="domain" description="Methyltransferase regulatory" evidence="2">
    <location>
        <begin position="239"/>
        <end position="322"/>
    </location>
</feature>
<name>A0A4U1IQ69_9BACT</name>
<keyword evidence="5" id="KW-0808">Transferase</keyword>
<dbReference type="GO" id="GO:0008168">
    <property type="term" value="F:methyltransferase activity"/>
    <property type="evidence" value="ECO:0007669"/>
    <property type="project" value="UniProtKB-KW"/>
</dbReference>
<dbReference type="InterPro" id="IPR048976">
    <property type="entry name" value="WHD_PKMT"/>
</dbReference>
<comment type="caution">
    <text evidence="5">The sequence shown here is derived from an EMBL/GenBank/DDBJ whole genome shotgun (WGS) entry which is preliminary data.</text>
</comment>
<feature type="region of interest" description="Disordered" evidence="1">
    <location>
        <begin position="1"/>
        <end position="24"/>
    </location>
</feature>
<keyword evidence="6" id="KW-1185">Reference proteome</keyword>
<dbReference type="GO" id="GO:0032259">
    <property type="term" value="P:methylation"/>
    <property type="evidence" value="ECO:0007669"/>
    <property type="project" value="UniProtKB-KW"/>
</dbReference>
<dbReference type="AlphaFoldDB" id="A0A4U1IQ69"/>
<evidence type="ECO:0000259" key="2">
    <source>
        <dbReference type="Pfam" id="PF10119"/>
    </source>
</evidence>
<dbReference type="Proteomes" id="UP000309215">
    <property type="component" value="Unassembled WGS sequence"/>
</dbReference>
<organism evidence="5 6">
    <name type="scientific">Polyangium fumosum</name>
    <dbReference type="NCBI Taxonomy" id="889272"/>
    <lineage>
        <taxon>Bacteria</taxon>
        <taxon>Pseudomonadati</taxon>
        <taxon>Myxococcota</taxon>
        <taxon>Polyangia</taxon>
        <taxon>Polyangiales</taxon>
        <taxon>Polyangiaceae</taxon>
        <taxon>Polyangium</taxon>
    </lineage>
</organism>
<dbReference type="InterPro" id="IPR018773">
    <property type="entry name" value="MeTrfase_reg_dom_prd"/>
</dbReference>
<evidence type="ECO:0000259" key="4">
    <source>
        <dbReference type="Pfam" id="PF21782"/>
    </source>
</evidence>
<protein>
    <submittedName>
        <fullName evidence="5">Methyltransferase domain-containing protein</fullName>
    </submittedName>
</protein>
<reference evidence="5 6" key="1">
    <citation type="submission" date="2019-04" db="EMBL/GenBank/DDBJ databases">
        <authorList>
            <person name="Li Y."/>
            <person name="Wang J."/>
        </authorList>
    </citation>
    <scope>NUCLEOTIDE SEQUENCE [LARGE SCALE GENOMIC DNA]</scope>
    <source>
        <strain evidence="5 6">DSM 14668</strain>
    </source>
</reference>
<keyword evidence="5" id="KW-0489">Methyltransferase</keyword>
<dbReference type="PANTHER" id="PTHR43464:SF77">
    <property type="entry name" value="BLL3586 PROTEIN"/>
    <property type="match status" value="1"/>
</dbReference>
<feature type="domain" description="Methyltransferase" evidence="3">
    <location>
        <begin position="70"/>
        <end position="167"/>
    </location>
</feature>